<dbReference type="InterPro" id="IPR035994">
    <property type="entry name" value="Nucleoside_phosphorylase_sf"/>
</dbReference>
<dbReference type="PANTHER" id="PTHR46994:SF1">
    <property type="entry name" value="5'-METHYLTHIOADENOSINE NUCLEOSIDASE"/>
    <property type="match status" value="1"/>
</dbReference>
<keyword evidence="3" id="KW-1185">Reference proteome</keyword>
<evidence type="ECO:0000313" key="2">
    <source>
        <dbReference type="EMBL" id="TDQ46537.1"/>
    </source>
</evidence>
<dbReference type="RefSeq" id="WP_133591787.1">
    <property type="nucleotide sequence ID" value="NZ_CP037953.1"/>
</dbReference>
<dbReference type="OrthoDB" id="997641at2"/>
<name>A0A4V3D746_9GAMM</name>
<dbReference type="InterPro" id="IPR000845">
    <property type="entry name" value="Nucleoside_phosphorylase_d"/>
</dbReference>
<evidence type="ECO:0000313" key="3">
    <source>
        <dbReference type="Proteomes" id="UP000295375"/>
    </source>
</evidence>
<dbReference type="SUPFAM" id="SSF53167">
    <property type="entry name" value="Purine and uridine phosphorylases"/>
    <property type="match status" value="1"/>
</dbReference>
<dbReference type="InterPro" id="IPR044580">
    <property type="entry name" value="MTAN"/>
</dbReference>
<dbReference type="EMBL" id="SNYM01000013">
    <property type="protein sequence ID" value="TDQ46537.1"/>
    <property type="molecule type" value="Genomic_DNA"/>
</dbReference>
<evidence type="ECO:0000259" key="1">
    <source>
        <dbReference type="Pfam" id="PF01048"/>
    </source>
</evidence>
<protein>
    <submittedName>
        <fullName evidence="2">Adenosylhomocysteine nucleosidase/5'-methylthioadenosine nucleosidase</fullName>
    </submittedName>
</protein>
<dbReference type="PANTHER" id="PTHR46994">
    <property type="entry name" value="5'-METHYLTHIOADENOSINE/S-ADENOSYLHOMOCYSTEINE NUCLEOSIDASE 1"/>
    <property type="match status" value="1"/>
</dbReference>
<dbReference type="GO" id="GO:0008930">
    <property type="term" value="F:methylthioadenosine nucleosidase activity"/>
    <property type="evidence" value="ECO:0007669"/>
    <property type="project" value="InterPro"/>
</dbReference>
<accession>A0A4V3D746</accession>
<dbReference type="AlphaFoldDB" id="A0A4V3D746"/>
<dbReference type="GO" id="GO:0009116">
    <property type="term" value="P:nucleoside metabolic process"/>
    <property type="evidence" value="ECO:0007669"/>
    <property type="project" value="InterPro"/>
</dbReference>
<feature type="domain" description="Nucleoside phosphorylase" evidence="1">
    <location>
        <begin position="2"/>
        <end position="227"/>
    </location>
</feature>
<organism evidence="2 3">
    <name type="scientific">Permianibacter aggregans</name>
    <dbReference type="NCBI Taxonomy" id="1510150"/>
    <lineage>
        <taxon>Bacteria</taxon>
        <taxon>Pseudomonadati</taxon>
        <taxon>Pseudomonadota</taxon>
        <taxon>Gammaproteobacteria</taxon>
        <taxon>Pseudomonadales</taxon>
        <taxon>Pseudomonadaceae</taxon>
        <taxon>Permianibacter</taxon>
    </lineage>
</organism>
<dbReference type="Proteomes" id="UP000295375">
    <property type="component" value="Unassembled WGS sequence"/>
</dbReference>
<sequence length="236" mass="25740">MKLCFLLAMQSEAEPLLQALSATPKTAAWPNWLPFRLFHSAFAEHDIHLIISGEDKRFNVDNIGLEAASLMTYLALENLQPDLLISAGTCGGFATKGAQIGTVYLADTFLFHDRHVPLPGFADSSISHTNTYDVSTLAEALSLPITSVSSGSSLLKQDSDLAVMARFDVGAKEMEAAAIAWVCQLASQPMLALKSVTNLLDEQGSSEQQFVRHFSLAVQRLTHEALRLLEVLPKRN</sequence>
<reference evidence="2 3" key="1">
    <citation type="submission" date="2019-03" db="EMBL/GenBank/DDBJ databases">
        <title>Genomic Encyclopedia of Type Strains, Phase IV (KMG-IV): sequencing the most valuable type-strain genomes for metagenomic binning, comparative biology and taxonomic classification.</title>
        <authorList>
            <person name="Goeker M."/>
        </authorList>
    </citation>
    <scope>NUCLEOTIDE SEQUENCE [LARGE SCALE GENOMIC DNA]</scope>
    <source>
        <strain evidence="2 3">DSM 103792</strain>
    </source>
</reference>
<dbReference type="GO" id="GO:0019509">
    <property type="term" value="P:L-methionine salvage from methylthioadenosine"/>
    <property type="evidence" value="ECO:0007669"/>
    <property type="project" value="InterPro"/>
</dbReference>
<dbReference type="Pfam" id="PF01048">
    <property type="entry name" value="PNP_UDP_1"/>
    <property type="match status" value="1"/>
</dbReference>
<comment type="caution">
    <text evidence="2">The sequence shown here is derived from an EMBL/GenBank/DDBJ whole genome shotgun (WGS) entry which is preliminary data.</text>
</comment>
<proteinExistence type="predicted"/>
<dbReference type="Gene3D" id="3.40.50.1580">
    <property type="entry name" value="Nucleoside phosphorylase domain"/>
    <property type="match status" value="1"/>
</dbReference>
<gene>
    <name evidence="2" type="ORF">EV696_11378</name>
</gene>